<accession>A0A484IBX9</accession>
<organism evidence="2 3">
    <name type="scientific">Candidatus Nitrosocosmicus franklandianus</name>
    <dbReference type="NCBI Taxonomy" id="1798806"/>
    <lineage>
        <taxon>Archaea</taxon>
        <taxon>Nitrososphaerota</taxon>
        <taxon>Nitrososphaeria</taxon>
        <taxon>Nitrososphaerales</taxon>
        <taxon>Nitrososphaeraceae</taxon>
        <taxon>Candidatus Nitrosocosmicus</taxon>
    </lineage>
</organism>
<evidence type="ECO:0000313" key="3">
    <source>
        <dbReference type="Proteomes" id="UP000294299"/>
    </source>
</evidence>
<proteinExistence type="predicted"/>
<reference evidence="2 3" key="1">
    <citation type="submission" date="2019-02" db="EMBL/GenBank/DDBJ databases">
        <authorList>
            <person name="Lehtovirta-Morley E L."/>
        </authorList>
    </citation>
    <scope>NUCLEOTIDE SEQUENCE [LARGE SCALE GENOMIC DNA]</scope>
    <source>
        <strain evidence="2">NFRAN1</strain>
    </source>
</reference>
<evidence type="ECO:0000313" key="2">
    <source>
        <dbReference type="EMBL" id="VFJ15264.1"/>
    </source>
</evidence>
<feature type="region of interest" description="Disordered" evidence="1">
    <location>
        <begin position="1"/>
        <end position="52"/>
    </location>
</feature>
<protein>
    <recommendedName>
        <fullName evidence="4">Antitoxin</fullName>
    </recommendedName>
</protein>
<feature type="compositionally biased region" description="Low complexity" evidence="1">
    <location>
        <begin position="17"/>
        <end position="28"/>
    </location>
</feature>
<dbReference type="AlphaFoldDB" id="A0A484IBX9"/>
<feature type="compositionally biased region" description="Basic and acidic residues" evidence="1">
    <location>
        <begin position="29"/>
        <end position="52"/>
    </location>
</feature>
<name>A0A484IBX9_9ARCH</name>
<dbReference type="Proteomes" id="UP000294299">
    <property type="component" value="Chromosome NFRAN"/>
</dbReference>
<dbReference type="RefSeq" id="WP_172602341.1">
    <property type="nucleotide sequence ID" value="NZ_LR216287.1"/>
</dbReference>
<sequence length="52" mass="5645">MTDNFVDDAAKKLKNSQQDAKAKAQTAQDHAEGKPSSETLNKAKEKIKDALS</sequence>
<keyword evidence="3" id="KW-1185">Reference proteome</keyword>
<dbReference type="GeneID" id="55648820"/>
<dbReference type="KEGG" id="nfn:NFRAN_2941"/>
<dbReference type="EMBL" id="LR216287">
    <property type="protein sequence ID" value="VFJ15264.1"/>
    <property type="molecule type" value="Genomic_DNA"/>
</dbReference>
<gene>
    <name evidence="2" type="ORF">NFRAN_2941</name>
</gene>
<evidence type="ECO:0000256" key="1">
    <source>
        <dbReference type="SAM" id="MobiDB-lite"/>
    </source>
</evidence>
<evidence type="ECO:0008006" key="4">
    <source>
        <dbReference type="Google" id="ProtNLM"/>
    </source>
</evidence>